<dbReference type="PROSITE" id="PS50089">
    <property type="entry name" value="ZF_RING_2"/>
    <property type="match status" value="1"/>
</dbReference>
<name>A0A814CK22_9BILA</name>
<evidence type="ECO:0000259" key="12">
    <source>
        <dbReference type="PROSITE" id="PS51873"/>
    </source>
</evidence>
<dbReference type="GO" id="GO:0061630">
    <property type="term" value="F:ubiquitin protein ligase activity"/>
    <property type="evidence" value="ECO:0007669"/>
    <property type="project" value="UniProtKB-EC"/>
</dbReference>
<evidence type="ECO:0000313" key="16">
    <source>
        <dbReference type="EMBL" id="CAF3717752.1"/>
    </source>
</evidence>
<evidence type="ECO:0000256" key="3">
    <source>
        <dbReference type="ARBA" id="ARBA00012251"/>
    </source>
</evidence>
<evidence type="ECO:0000256" key="1">
    <source>
        <dbReference type="ARBA" id="ARBA00001798"/>
    </source>
</evidence>
<accession>A0A814CK22</accession>
<comment type="caution">
    <text evidence="14">The sequence shown here is derived from an EMBL/GenBank/DDBJ whole genome shotgun (WGS) entry which is preliminary data.</text>
</comment>
<comment type="catalytic activity">
    <reaction evidence="1">
        <text>[E2 ubiquitin-conjugating enzyme]-S-ubiquitinyl-L-cysteine + [acceptor protein]-L-lysine = [E2 ubiquitin-conjugating enzyme]-L-cysteine + [acceptor protein]-N(6)-ubiquitinyl-L-lysine.</text>
        <dbReference type="EC" id="2.3.2.31"/>
    </reaction>
</comment>
<gene>
    <name evidence="14" type="ORF">GPM918_LOCUS10724</name>
    <name evidence="13" type="ORF">OVA965_LOCUS1740</name>
    <name evidence="16" type="ORF">SRO942_LOCUS10725</name>
    <name evidence="15" type="ORF">TMI583_LOCUS1740</name>
</gene>
<evidence type="ECO:0000256" key="5">
    <source>
        <dbReference type="ARBA" id="ARBA00022723"/>
    </source>
</evidence>
<dbReference type="InterPro" id="IPR031127">
    <property type="entry name" value="E3_UB_ligase_RBR"/>
</dbReference>
<keyword evidence="9" id="KW-0862">Zinc</keyword>
<dbReference type="EMBL" id="CAJNOQ010002141">
    <property type="protein sequence ID" value="CAF0941285.1"/>
    <property type="molecule type" value="Genomic_DNA"/>
</dbReference>
<dbReference type="PROSITE" id="PS51873">
    <property type="entry name" value="TRIAD"/>
    <property type="match status" value="1"/>
</dbReference>
<keyword evidence="17" id="KW-1185">Reference proteome</keyword>
<dbReference type="InterPro" id="IPR002867">
    <property type="entry name" value="IBR_dom"/>
</dbReference>
<dbReference type="Gene3D" id="1.20.120.1750">
    <property type="match status" value="1"/>
</dbReference>
<evidence type="ECO:0000256" key="8">
    <source>
        <dbReference type="ARBA" id="ARBA00022786"/>
    </source>
</evidence>
<evidence type="ECO:0000313" key="15">
    <source>
        <dbReference type="EMBL" id="CAF3524282.1"/>
    </source>
</evidence>
<feature type="domain" description="RING-type" evidence="12">
    <location>
        <begin position="114"/>
        <end position="290"/>
    </location>
</feature>
<evidence type="ECO:0000256" key="6">
    <source>
        <dbReference type="ARBA" id="ARBA00022737"/>
    </source>
</evidence>
<evidence type="ECO:0000256" key="9">
    <source>
        <dbReference type="ARBA" id="ARBA00022833"/>
    </source>
</evidence>
<evidence type="ECO:0000256" key="4">
    <source>
        <dbReference type="ARBA" id="ARBA00022679"/>
    </source>
</evidence>
<dbReference type="EMBL" id="CAJOBA010000338">
    <property type="protein sequence ID" value="CAF3524282.1"/>
    <property type="molecule type" value="Genomic_DNA"/>
</dbReference>
<protein>
    <recommendedName>
        <fullName evidence="3">RBR-type E3 ubiquitin transferase</fullName>
        <ecNumber evidence="3">2.3.2.31</ecNumber>
    </recommendedName>
</protein>
<keyword evidence="6" id="KW-0677">Repeat</keyword>
<sequence length="290" mass="33584">MIPEYLSLMTVYGYEKMVYYKLTLNDALKEMKKISNEVNEIMNLPSPTMVRLLLNNFHWDANVLTERFYEDSSALFRKLNIVNPFPQTPVNANSQSPLSPSDNPLLHDISQNSDVVLCKTCCDYYPVHETYSLPCRHIFCLNCWGSYLKKKILQDNCGKTLTCPSRCNYLIEDDKVLELIDTDEIRQKFKRLMVETFVENNRKTKFCPGRGCDKIIKVKSSNCGSQLISCADCKTNFCFACTEIWHDPIQCSLLKKWQKKCFDESETCHWLEANTKDCPKCHTAIEKNGE</sequence>
<evidence type="ECO:0000256" key="7">
    <source>
        <dbReference type="ARBA" id="ARBA00022771"/>
    </source>
</evidence>
<dbReference type="Proteomes" id="UP000677228">
    <property type="component" value="Unassembled WGS sequence"/>
</dbReference>
<dbReference type="InterPro" id="IPR048962">
    <property type="entry name" value="ARIH1-like_UBL"/>
</dbReference>
<dbReference type="Proteomes" id="UP000681722">
    <property type="component" value="Unassembled WGS sequence"/>
</dbReference>
<dbReference type="AlphaFoldDB" id="A0A814CK22"/>
<dbReference type="EMBL" id="CAJOBC010002141">
    <property type="protein sequence ID" value="CAF3717752.1"/>
    <property type="molecule type" value="Genomic_DNA"/>
</dbReference>
<keyword evidence="5" id="KW-0479">Metal-binding</keyword>
<dbReference type="Gene3D" id="3.30.40.10">
    <property type="entry name" value="Zinc/RING finger domain, C3HC4 (zinc finger)"/>
    <property type="match status" value="1"/>
</dbReference>
<evidence type="ECO:0000313" key="13">
    <source>
        <dbReference type="EMBL" id="CAF0746266.1"/>
    </source>
</evidence>
<dbReference type="InterPro" id="IPR001841">
    <property type="entry name" value="Znf_RING"/>
</dbReference>
<dbReference type="PANTHER" id="PTHR11685">
    <property type="entry name" value="RBR FAMILY RING FINGER AND IBR DOMAIN-CONTAINING"/>
    <property type="match status" value="1"/>
</dbReference>
<evidence type="ECO:0000313" key="14">
    <source>
        <dbReference type="EMBL" id="CAF0941285.1"/>
    </source>
</evidence>
<evidence type="ECO:0000313" key="17">
    <source>
        <dbReference type="Proteomes" id="UP000663829"/>
    </source>
</evidence>
<dbReference type="Proteomes" id="UP000663829">
    <property type="component" value="Unassembled WGS sequence"/>
</dbReference>
<keyword evidence="4" id="KW-0808">Transferase</keyword>
<keyword evidence="7 10" id="KW-0863">Zinc-finger</keyword>
<dbReference type="SMART" id="SM00647">
    <property type="entry name" value="IBR"/>
    <property type="match status" value="1"/>
</dbReference>
<keyword evidence="8" id="KW-0833">Ubl conjugation pathway</keyword>
<dbReference type="FunFam" id="3.30.40.10:FF:000019">
    <property type="entry name" value="RBR-type E3 ubiquitin transferase"/>
    <property type="match status" value="1"/>
</dbReference>
<dbReference type="InterPro" id="IPR013083">
    <property type="entry name" value="Znf_RING/FYVE/PHD"/>
</dbReference>
<dbReference type="Pfam" id="PF21235">
    <property type="entry name" value="UBA_ARI1"/>
    <property type="match status" value="1"/>
</dbReference>
<feature type="domain" description="RING-type" evidence="11">
    <location>
        <begin position="118"/>
        <end position="164"/>
    </location>
</feature>
<dbReference type="Proteomes" id="UP000682733">
    <property type="component" value="Unassembled WGS sequence"/>
</dbReference>
<dbReference type="GO" id="GO:0016567">
    <property type="term" value="P:protein ubiquitination"/>
    <property type="evidence" value="ECO:0007669"/>
    <property type="project" value="InterPro"/>
</dbReference>
<dbReference type="SUPFAM" id="SSF57850">
    <property type="entry name" value="RING/U-box"/>
    <property type="match status" value="2"/>
</dbReference>
<dbReference type="EC" id="2.3.2.31" evidence="3"/>
<organism evidence="14 17">
    <name type="scientific">Didymodactylos carnosus</name>
    <dbReference type="NCBI Taxonomy" id="1234261"/>
    <lineage>
        <taxon>Eukaryota</taxon>
        <taxon>Metazoa</taxon>
        <taxon>Spiralia</taxon>
        <taxon>Gnathifera</taxon>
        <taxon>Rotifera</taxon>
        <taxon>Eurotatoria</taxon>
        <taxon>Bdelloidea</taxon>
        <taxon>Philodinida</taxon>
        <taxon>Philodinidae</taxon>
        <taxon>Didymodactylos</taxon>
    </lineage>
</organism>
<dbReference type="OrthoDB" id="10009520at2759"/>
<evidence type="ECO:0000256" key="2">
    <source>
        <dbReference type="ARBA" id="ARBA00005884"/>
    </source>
</evidence>
<evidence type="ECO:0000256" key="10">
    <source>
        <dbReference type="PROSITE-ProRule" id="PRU00175"/>
    </source>
</evidence>
<reference evidence="14" key="1">
    <citation type="submission" date="2021-02" db="EMBL/GenBank/DDBJ databases">
        <authorList>
            <person name="Nowell W R."/>
        </authorList>
    </citation>
    <scope>NUCLEOTIDE SEQUENCE</scope>
</reference>
<comment type="similarity">
    <text evidence="2">Belongs to the RBR family. Ariadne subfamily.</text>
</comment>
<dbReference type="Pfam" id="PF01485">
    <property type="entry name" value="IBR"/>
    <property type="match status" value="1"/>
</dbReference>
<dbReference type="InterPro" id="IPR044066">
    <property type="entry name" value="TRIAD_supradom"/>
</dbReference>
<dbReference type="GO" id="GO:0008270">
    <property type="term" value="F:zinc ion binding"/>
    <property type="evidence" value="ECO:0007669"/>
    <property type="project" value="UniProtKB-KW"/>
</dbReference>
<proteinExistence type="inferred from homology"/>
<dbReference type="EMBL" id="CAJNOK010000338">
    <property type="protein sequence ID" value="CAF0746266.1"/>
    <property type="molecule type" value="Genomic_DNA"/>
</dbReference>
<evidence type="ECO:0000259" key="11">
    <source>
        <dbReference type="PROSITE" id="PS50089"/>
    </source>
</evidence>